<sequence length="179" mass="19685">MMWETVPRLLGQHRYLVIGTTNDDGRPWVSPVFFAPDGTHRIVWVSAPDSRHSRNIAARSDVAITVFDTSVPVGEAEALYLEATAGFVLDEQCAASLALLNDRLPTGKRLEPDDVGPAGPMRLYQATITAHYVLIRGGDTRFENVTDARLLVTEADTEAPTENEALTENEAPTELEKRP</sequence>
<dbReference type="Proteomes" id="UP001500751">
    <property type="component" value="Unassembled WGS sequence"/>
</dbReference>
<dbReference type="EMBL" id="BAAAQN010000001">
    <property type="protein sequence ID" value="GAA2010372.1"/>
    <property type="molecule type" value="Genomic_DNA"/>
</dbReference>
<feature type="compositionally biased region" description="Acidic residues" evidence="1">
    <location>
        <begin position="155"/>
        <end position="173"/>
    </location>
</feature>
<proteinExistence type="predicted"/>
<evidence type="ECO:0000259" key="2">
    <source>
        <dbReference type="Pfam" id="PF01243"/>
    </source>
</evidence>
<dbReference type="SUPFAM" id="SSF50475">
    <property type="entry name" value="FMN-binding split barrel"/>
    <property type="match status" value="1"/>
</dbReference>
<evidence type="ECO:0000313" key="4">
    <source>
        <dbReference type="Proteomes" id="UP001500751"/>
    </source>
</evidence>
<gene>
    <name evidence="3" type="ORF">GCM10009839_00300</name>
</gene>
<dbReference type="Pfam" id="PF01243">
    <property type="entry name" value="PNPOx_N"/>
    <property type="match status" value="1"/>
</dbReference>
<keyword evidence="4" id="KW-1185">Reference proteome</keyword>
<organism evidence="3 4">
    <name type="scientific">Catenulispora yoronensis</name>
    <dbReference type="NCBI Taxonomy" id="450799"/>
    <lineage>
        <taxon>Bacteria</taxon>
        <taxon>Bacillati</taxon>
        <taxon>Actinomycetota</taxon>
        <taxon>Actinomycetes</taxon>
        <taxon>Catenulisporales</taxon>
        <taxon>Catenulisporaceae</taxon>
        <taxon>Catenulispora</taxon>
    </lineage>
</organism>
<dbReference type="InterPro" id="IPR012349">
    <property type="entry name" value="Split_barrel_FMN-bd"/>
</dbReference>
<comment type="caution">
    <text evidence="3">The sequence shown here is derived from an EMBL/GenBank/DDBJ whole genome shotgun (WGS) entry which is preliminary data.</text>
</comment>
<dbReference type="Gene3D" id="2.30.110.10">
    <property type="entry name" value="Electron Transport, Fmn-binding Protein, Chain A"/>
    <property type="match status" value="1"/>
</dbReference>
<accession>A0ABN2TID8</accession>
<evidence type="ECO:0000313" key="3">
    <source>
        <dbReference type="EMBL" id="GAA2010372.1"/>
    </source>
</evidence>
<feature type="region of interest" description="Disordered" evidence="1">
    <location>
        <begin position="155"/>
        <end position="179"/>
    </location>
</feature>
<feature type="domain" description="Pyridoxamine 5'-phosphate oxidase N-terminal" evidence="2">
    <location>
        <begin position="4"/>
        <end position="98"/>
    </location>
</feature>
<reference evidence="3 4" key="1">
    <citation type="journal article" date="2019" name="Int. J. Syst. Evol. Microbiol.">
        <title>The Global Catalogue of Microorganisms (GCM) 10K type strain sequencing project: providing services to taxonomists for standard genome sequencing and annotation.</title>
        <authorList>
            <consortium name="The Broad Institute Genomics Platform"/>
            <consortium name="The Broad Institute Genome Sequencing Center for Infectious Disease"/>
            <person name="Wu L."/>
            <person name="Ma J."/>
        </authorList>
    </citation>
    <scope>NUCLEOTIDE SEQUENCE [LARGE SCALE GENOMIC DNA]</scope>
    <source>
        <strain evidence="3 4">JCM 16014</strain>
    </source>
</reference>
<name>A0ABN2TID8_9ACTN</name>
<dbReference type="RefSeq" id="WP_344663365.1">
    <property type="nucleotide sequence ID" value="NZ_BAAAQN010000001.1"/>
</dbReference>
<evidence type="ECO:0000256" key="1">
    <source>
        <dbReference type="SAM" id="MobiDB-lite"/>
    </source>
</evidence>
<protein>
    <recommendedName>
        <fullName evidence="2">Pyridoxamine 5'-phosphate oxidase N-terminal domain-containing protein</fullName>
    </recommendedName>
</protein>
<dbReference type="InterPro" id="IPR011576">
    <property type="entry name" value="Pyridox_Oxase_N"/>
</dbReference>